<feature type="signal peptide" evidence="4">
    <location>
        <begin position="1"/>
        <end position="26"/>
    </location>
</feature>
<comment type="subcellular location">
    <subcellularLocation>
        <location evidence="1">Cell envelope</location>
    </subcellularLocation>
</comment>
<evidence type="ECO:0000256" key="1">
    <source>
        <dbReference type="ARBA" id="ARBA00004196"/>
    </source>
</evidence>
<evidence type="ECO:0000259" key="6">
    <source>
        <dbReference type="Pfam" id="PF25954"/>
    </source>
</evidence>
<reference evidence="8 9" key="1">
    <citation type="submission" date="2017-06" db="EMBL/GenBank/DDBJ databases">
        <authorList>
            <person name="Kim H.J."/>
            <person name="Triplett B.A."/>
        </authorList>
    </citation>
    <scope>NUCLEOTIDE SEQUENCE [LARGE SCALE GENOMIC DNA]</scope>
    <source>
        <strain evidence="8 9">U15</strain>
    </source>
</reference>
<evidence type="ECO:0000256" key="4">
    <source>
        <dbReference type="SAM" id="SignalP"/>
    </source>
</evidence>
<dbReference type="InterPro" id="IPR058625">
    <property type="entry name" value="MdtA-like_BSH"/>
</dbReference>
<evidence type="ECO:0000259" key="7">
    <source>
        <dbReference type="Pfam" id="PF25967"/>
    </source>
</evidence>
<evidence type="ECO:0000259" key="5">
    <source>
        <dbReference type="Pfam" id="PF25917"/>
    </source>
</evidence>
<evidence type="ECO:0000313" key="8">
    <source>
        <dbReference type="EMBL" id="SNS62626.1"/>
    </source>
</evidence>
<dbReference type="Gene3D" id="2.40.30.170">
    <property type="match status" value="1"/>
</dbReference>
<accession>A0A239FZM9</accession>
<evidence type="ECO:0000313" key="9">
    <source>
        <dbReference type="Proteomes" id="UP000198284"/>
    </source>
</evidence>
<dbReference type="GO" id="GO:0015562">
    <property type="term" value="F:efflux transmembrane transporter activity"/>
    <property type="evidence" value="ECO:0007669"/>
    <property type="project" value="TreeGrafter"/>
</dbReference>
<protein>
    <submittedName>
        <fullName evidence="8">RND family efflux transporter, MFP subunit</fullName>
    </submittedName>
</protein>
<dbReference type="Pfam" id="PF25917">
    <property type="entry name" value="BSH_RND"/>
    <property type="match status" value="1"/>
</dbReference>
<comment type="similarity">
    <text evidence="2">Belongs to the membrane fusion protein (MFP) (TC 8.A.1) family.</text>
</comment>
<dbReference type="EMBL" id="FZOT01000004">
    <property type="protein sequence ID" value="SNS62626.1"/>
    <property type="molecule type" value="Genomic_DNA"/>
</dbReference>
<keyword evidence="4" id="KW-0732">Signal</keyword>
<dbReference type="Proteomes" id="UP000198284">
    <property type="component" value="Unassembled WGS sequence"/>
</dbReference>
<dbReference type="Pfam" id="PF25954">
    <property type="entry name" value="Beta-barrel_RND_2"/>
    <property type="match status" value="1"/>
</dbReference>
<dbReference type="InterPro" id="IPR006143">
    <property type="entry name" value="RND_pump_MFP"/>
</dbReference>
<dbReference type="Gene3D" id="1.10.287.470">
    <property type="entry name" value="Helix hairpin bin"/>
    <property type="match status" value="1"/>
</dbReference>
<sequence length="382" mass="40502">MSSRKSLRRPALDRFPFIRTAMPVLAACLLLACSKPVEKTEDVRPVRVMKIAAGSVDASSEFAGEVRARIESRLGFRVGGKIVSRKIDVGATVKRGQVLMELDPQDLRLAQTQAQAALKAAQTNRDLAKSELERYRDLRAKNFVSQAVLESKEGAYQAAQASYDQAVAALRNQANQVGYATLVSDADGVVTAIDAEVGQVVSAGTPVVRVAQLSEKEVVIGLPEDKVDALRGVTDVRIRTWANAEQVFPGKVREVSPVADPASRTYTAKISIPNAPAEVKLGMTAYVGFVQKAAGNVIRLPLAALVRDKEANAVWLVENGAVRQAPVKVAGLDGNDVLVAGGLAPGQTVVTAGVNLLKPGQKVKLLDPKADPADRSDAGAAK</sequence>
<organism evidence="8 9">
    <name type="scientific">Noviherbaspirillum humi</name>
    <dbReference type="NCBI Taxonomy" id="1688639"/>
    <lineage>
        <taxon>Bacteria</taxon>
        <taxon>Pseudomonadati</taxon>
        <taxon>Pseudomonadota</taxon>
        <taxon>Betaproteobacteria</taxon>
        <taxon>Burkholderiales</taxon>
        <taxon>Oxalobacteraceae</taxon>
        <taxon>Noviherbaspirillum</taxon>
    </lineage>
</organism>
<dbReference type="RefSeq" id="WP_245844861.1">
    <property type="nucleotide sequence ID" value="NZ_FZOT01000004.1"/>
</dbReference>
<dbReference type="GO" id="GO:1990281">
    <property type="term" value="C:efflux pump complex"/>
    <property type="evidence" value="ECO:0007669"/>
    <property type="project" value="TreeGrafter"/>
</dbReference>
<dbReference type="AlphaFoldDB" id="A0A239FZM9"/>
<feature type="domain" description="CusB-like beta-barrel" evidence="6">
    <location>
        <begin position="219"/>
        <end position="291"/>
    </location>
</feature>
<dbReference type="PANTHER" id="PTHR30469:SF15">
    <property type="entry name" value="HLYD FAMILY OF SECRETION PROTEINS"/>
    <property type="match status" value="1"/>
</dbReference>
<evidence type="ECO:0000256" key="3">
    <source>
        <dbReference type="ARBA" id="ARBA00022448"/>
    </source>
</evidence>
<dbReference type="Gene3D" id="2.40.420.20">
    <property type="match status" value="1"/>
</dbReference>
<gene>
    <name evidence="8" type="ORF">SAMN06265795_104186</name>
</gene>
<feature type="domain" description="Multidrug resistance protein MdtA-like C-terminal permuted SH3" evidence="7">
    <location>
        <begin position="296"/>
        <end position="354"/>
    </location>
</feature>
<dbReference type="SUPFAM" id="SSF111369">
    <property type="entry name" value="HlyD-like secretion proteins"/>
    <property type="match status" value="1"/>
</dbReference>
<proteinExistence type="inferred from homology"/>
<keyword evidence="3" id="KW-0813">Transport</keyword>
<dbReference type="PANTHER" id="PTHR30469">
    <property type="entry name" value="MULTIDRUG RESISTANCE PROTEIN MDTA"/>
    <property type="match status" value="1"/>
</dbReference>
<dbReference type="PROSITE" id="PS51257">
    <property type="entry name" value="PROKAR_LIPOPROTEIN"/>
    <property type="match status" value="1"/>
</dbReference>
<name>A0A239FZM9_9BURK</name>
<dbReference type="InterPro" id="IPR058792">
    <property type="entry name" value="Beta-barrel_RND_2"/>
</dbReference>
<dbReference type="NCBIfam" id="TIGR01730">
    <property type="entry name" value="RND_mfp"/>
    <property type="match status" value="1"/>
</dbReference>
<feature type="domain" description="Multidrug resistance protein MdtA-like barrel-sandwich hybrid" evidence="5">
    <location>
        <begin position="76"/>
        <end position="206"/>
    </location>
</feature>
<keyword evidence="9" id="KW-1185">Reference proteome</keyword>
<dbReference type="Gene3D" id="2.40.50.100">
    <property type="match status" value="1"/>
</dbReference>
<feature type="chain" id="PRO_5012534399" evidence="4">
    <location>
        <begin position="27"/>
        <end position="382"/>
    </location>
</feature>
<dbReference type="InterPro" id="IPR058627">
    <property type="entry name" value="MdtA-like_C"/>
</dbReference>
<dbReference type="Pfam" id="PF25967">
    <property type="entry name" value="RND-MFP_C"/>
    <property type="match status" value="1"/>
</dbReference>
<evidence type="ECO:0000256" key="2">
    <source>
        <dbReference type="ARBA" id="ARBA00009477"/>
    </source>
</evidence>